<evidence type="ECO:0000313" key="3">
    <source>
        <dbReference type="EMBL" id="KAJ3573818.1"/>
    </source>
</evidence>
<dbReference type="AlphaFoldDB" id="A0AAD5YZ00"/>
<evidence type="ECO:0000313" key="4">
    <source>
        <dbReference type="Proteomes" id="UP001213000"/>
    </source>
</evidence>
<organism evidence="3 4">
    <name type="scientific">Leucocoprinus birnbaumii</name>
    <dbReference type="NCBI Taxonomy" id="56174"/>
    <lineage>
        <taxon>Eukaryota</taxon>
        <taxon>Fungi</taxon>
        <taxon>Dikarya</taxon>
        <taxon>Basidiomycota</taxon>
        <taxon>Agaricomycotina</taxon>
        <taxon>Agaricomycetes</taxon>
        <taxon>Agaricomycetidae</taxon>
        <taxon>Agaricales</taxon>
        <taxon>Agaricineae</taxon>
        <taxon>Agaricaceae</taxon>
        <taxon>Leucocoprinus</taxon>
    </lineage>
</organism>
<feature type="domain" description="Isochorismatase-like" evidence="2">
    <location>
        <begin position="17"/>
        <end position="168"/>
    </location>
</feature>
<accession>A0AAD5YZ00</accession>
<dbReference type="EMBL" id="JANIEX010000090">
    <property type="protein sequence ID" value="KAJ3573818.1"/>
    <property type="molecule type" value="Genomic_DNA"/>
</dbReference>
<dbReference type="PANTHER" id="PTHR43559">
    <property type="entry name" value="HYDROLASE YCAC-RELATED"/>
    <property type="match status" value="1"/>
</dbReference>
<name>A0AAD5YZ00_9AGAR</name>
<dbReference type="SUPFAM" id="SSF52499">
    <property type="entry name" value="Isochorismatase-like hydrolases"/>
    <property type="match status" value="1"/>
</dbReference>
<keyword evidence="4" id="KW-1185">Reference proteome</keyword>
<dbReference type="PANTHER" id="PTHR43559:SF3">
    <property type="entry name" value="HYDROLASE YCAC-RELATED"/>
    <property type="match status" value="1"/>
</dbReference>
<gene>
    <name evidence="3" type="ORF">NP233_g2188</name>
</gene>
<dbReference type="Pfam" id="PF00857">
    <property type="entry name" value="Isochorismatase"/>
    <property type="match status" value="1"/>
</dbReference>
<evidence type="ECO:0000259" key="2">
    <source>
        <dbReference type="Pfam" id="PF00857"/>
    </source>
</evidence>
<dbReference type="InterPro" id="IPR000868">
    <property type="entry name" value="Isochorismatase-like_dom"/>
</dbReference>
<comment type="similarity">
    <text evidence="1">Belongs to the isochorismatase family.</text>
</comment>
<proteinExistence type="inferred from homology"/>
<evidence type="ECO:0000256" key="1">
    <source>
        <dbReference type="ARBA" id="ARBA00006336"/>
    </source>
</evidence>
<reference evidence="3" key="1">
    <citation type="submission" date="2022-07" db="EMBL/GenBank/DDBJ databases">
        <title>Genome Sequence of Leucocoprinus birnbaumii.</title>
        <authorList>
            <person name="Buettner E."/>
        </authorList>
    </citation>
    <scope>NUCLEOTIDE SEQUENCE</scope>
    <source>
        <strain evidence="3">VT141</strain>
    </source>
</reference>
<dbReference type="InterPro" id="IPR036380">
    <property type="entry name" value="Isochorismatase-like_sf"/>
</dbReference>
<dbReference type="Gene3D" id="3.40.50.850">
    <property type="entry name" value="Isochorismatase-like"/>
    <property type="match status" value="1"/>
</dbReference>
<dbReference type="InterPro" id="IPR053152">
    <property type="entry name" value="Hydrolase_YcaC-like"/>
</dbReference>
<protein>
    <recommendedName>
        <fullName evidence="2">Isochorismatase-like domain-containing protein</fullName>
    </recommendedName>
</protein>
<sequence>MANIKFDPFERLDKNNAALLIIDHQVGLYQLVRDQTPEEYRANILAHAAIGKAFNIPTVLTTSAEHGPNGPLPREITEMYPDVPFIKRNGEVNAWDNPDFRKAVEATGKKQLIIAGIVTDVCTTFLALSLRQAGYSVFANAEASGCSSKRVADDANNRMRSVGVHIYSTFAIICDLMRDWRNTPGSLELMPWFDKHYPAYGYLARGHAAAINSGQIQPGESE</sequence>
<dbReference type="Proteomes" id="UP001213000">
    <property type="component" value="Unassembled WGS sequence"/>
</dbReference>
<comment type="caution">
    <text evidence="3">The sequence shown here is derived from an EMBL/GenBank/DDBJ whole genome shotgun (WGS) entry which is preliminary data.</text>
</comment>